<dbReference type="EnsemblMetazoa" id="CLYHEMT020830.2">
    <property type="protein sequence ID" value="CLYHEMP020830.2"/>
    <property type="gene ID" value="CLYHEMG020830"/>
</dbReference>
<organism evidence="3 4">
    <name type="scientific">Clytia hemisphaerica</name>
    <dbReference type="NCBI Taxonomy" id="252671"/>
    <lineage>
        <taxon>Eukaryota</taxon>
        <taxon>Metazoa</taxon>
        <taxon>Cnidaria</taxon>
        <taxon>Hydrozoa</taxon>
        <taxon>Hydroidolina</taxon>
        <taxon>Leptothecata</taxon>
        <taxon>Obeliida</taxon>
        <taxon>Clytiidae</taxon>
        <taxon>Clytia</taxon>
    </lineage>
</organism>
<dbReference type="PANTHER" id="PTHR21561">
    <property type="entry name" value="INO80 COMPLEX SUBUNIT B"/>
    <property type="match status" value="1"/>
</dbReference>
<feature type="compositionally biased region" description="Basic and acidic residues" evidence="1">
    <location>
        <begin position="216"/>
        <end position="230"/>
    </location>
</feature>
<dbReference type="AlphaFoldDB" id="A0A7M5XDA5"/>
<evidence type="ECO:0000313" key="4">
    <source>
        <dbReference type="Proteomes" id="UP000594262"/>
    </source>
</evidence>
<sequence length="309" mass="35511">MGKHKDKPKDHDNDSTSKKKSKKHKKHKKKHSRSTLSDAEEIDVDVDVDVVNNDEMSCSSQDEGKIKLKIKFGGRTISTTEVPSDNTGEQGDDQDEDEELNKKEAKRKARSDKLEEDRWLEALEKGELDDSGGLKKVKNKSLMTARQKALHGDAKETGNYLMQLPMYPERTEEENEEFERKRKLRAKKRKQQMQQQIEETKTQTVEKLLTKTQKASKKDKEIKQTSGEDKQPHIRYVDRVDGPITLSFTHEMNFPMYPKKAKEPPNIVLCSVSGCCNPKKYSCSKTNFPVCSLQCYKTINTIKMEEVVT</sequence>
<dbReference type="Pfam" id="PF04438">
    <property type="entry name" value="zf-HIT"/>
    <property type="match status" value="1"/>
</dbReference>
<dbReference type="OrthoDB" id="2021186at2759"/>
<dbReference type="GeneID" id="136819979"/>
<dbReference type="CDD" id="cd23021">
    <property type="entry name" value="zf-HIT_IN80B"/>
    <property type="match status" value="1"/>
</dbReference>
<feature type="compositionally biased region" description="Basic residues" evidence="1">
    <location>
        <begin position="18"/>
        <end position="33"/>
    </location>
</feature>
<dbReference type="Pfam" id="PF04795">
    <property type="entry name" value="PAPA-1"/>
    <property type="match status" value="1"/>
</dbReference>
<dbReference type="RefSeq" id="XP_066932313.1">
    <property type="nucleotide sequence ID" value="XM_067076212.1"/>
</dbReference>
<feature type="region of interest" description="Disordered" evidence="1">
    <location>
        <begin position="1"/>
        <end position="115"/>
    </location>
</feature>
<feature type="compositionally biased region" description="Acidic residues" evidence="1">
    <location>
        <begin position="38"/>
        <end position="48"/>
    </location>
</feature>
<accession>A0A7M5XDA5</accession>
<feature type="compositionally biased region" description="Acidic residues" evidence="1">
    <location>
        <begin position="90"/>
        <end position="99"/>
    </location>
</feature>
<proteinExistence type="predicted"/>
<dbReference type="InterPro" id="IPR029523">
    <property type="entry name" value="INO80B/Ies2"/>
</dbReference>
<dbReference type="Proteomes" id="UP000594262">
    <property type="component" value="Unplaced"/>
</dbReference>
<dbReference type="InterPro" id="IPR007529">
    <property type="entry name" value="Znf_HIT"/>
</dbReference>
<dbReference type="SMART" id="SM01406">
    <property type="entry name" value="PAPA-1"/>
    <property type="match status" value="1"/>
</dbReference>
<dbReference type="GO" id="GO:0031011">
    <property type="term" value="C:Ino80 complex"/>
    <property type="evidence" value="ECO:0007669"/>
    <property type="project" value="InterPro"/>
</dbReference>
<dbReference type="PANTHER" id="PTHR21561:SF12">
    <property type="entry name" value="INO80 COMPLEX SUBUNIT B"/>
    <property type="match status" value="1"/>
</dbReference>
<feature type="compositionally biased region" description="Basic and acidic residues" evidence="1">
    <location>
        <begin position="7"/>
        <end position="17"/>
    </location>
</feature>
<keyword evidence="4" id="KW-1185">Reference proteome</keyword>
<feature type="compositionally biased region" description="Polar residues" evidence="1">
    <location>
        <begin position="76"/>
        <end position="87"/>
    </location>
</feature>
<evidence type="ECO:0000259" key="2">
    <source>
        <dbReference type="SMART" id="SM01406"/>
    </source>
</evidence>
<protein>
    <recommendedName>
        <fullName evidence="2">INO80 complex subunit B-like conserved region domain-containing protein</fullName>
    </recommendedName>
</protein>
<reference evidence="3" key="1">
    <citation type="submission" date="2021-01" db="UniProtKB">
        <authorList>
            <consortium name="EnsemblMetazoa"/>
        </authorList>
    </citation>
    <scope>IDENTIFICATION</scope>
</reference>
<dbReference type="InterPro" id="IPR006880">
    <property type="entry name" value="INO80B_C"/>
</dbReference>
<dbReference type="GO" id="GO:0006338">
    <property type="term" value="P:chromatin remodeling"/>
    <property type="evidence" value="ECO:0007669"/>
    <property type="project" value="InterPro"/>
</dbReference>
<evidence type="ECO:0000256" key="1">
    <source>
        <dbReference type="SAM" id="MobiDB-lite"/>
    </source>
</evidence>
<evidence type="ECO:0000313" key="3">
    <source>
        <dbReference type="EnsemblMetazoa" id="CLYHEMP020830.2"/>
    </source>
</evidence>
<name>A0A7M5XDA5_9CNID</name>
<feature type="domain" description="INO80 complex subunit B-like conserved region" evidence="2">
    <location>
        <begin position="177"/>
        <end position="252"/>
    </location>
</feature>
<feature type="region of interest" description="Disordered" evidence="1">
    <location>
        <begin position="211"/>
        <end position="230"/>
    </location>
</feature>